<feature type="region of interest" description="Disordered" evidence="1">
    <location>
        <begin position="22"/>
        <end position="43"/>
    </location>
</feature>
<accession>A0AAI9U1Y9</accession>
<evidence type="ECO:0000313" key="2">
    <source>
        <dbReference type="EMBL" id="KAK1448089.1"/>
    </source>
</evidence>
<evidence type="ECO:0000256" key="1">
    <source>
        <dbReference type="SAM" id="MobiDB-lite"/>
    </source>
</evidence>
<dbReference type="Proteomes" id="UP001239213">
    <property type="component" value="Unassembled WGS sequence"/>
</dbReference>
<keyword evidence="3" id="KW-1185">Reference proteome</keyword>
<evidence type="ECO:0000313" key="3">
    <source>
        <dbReference type="Proteomes" id="UP001239213"/>
    </source>
</evidence>
<feature type="compositionally biased region" description="Polar residues" evidence="1">
    <location>
        <begin position="23"/>
        <end position="35"/>
    </location>
</feature>
<feature type="non-terminal residue" evidence="2">
    <location>
        <position position="1"/>
    </location>
</feature>
<organism evidence="2 3">
    <name type="scientific">Colletotrichum cuscutae</name>
    <dbReference type="NCBI Taxonomy" id="1209917"/>
    <lineage>
        <taxon>Eukaryota</taxon>
        <taxon>Fungi</taxon>
        <taxon>Dikarya</taxon>
        <taxon>Ascomycota</taxon>
        <taxon>Pezizomycotina</taxon>
        <taxon>Sordariomycetes</taxon>
        <taxon>Hypocreomycetidae</taxon>
        <taxon>Glomerellales</taxon>
        <taxon>Glomerellaceae</taxon>
        <taxon>Colletotrichum</taxon>
        <taxon>Colletotrichum acutatum species complex</taxon>
    </lineage>
</organism>
<reference evidence="2" key="1">
    <citation type="submission" date="2016-11" db="EMBL/GenBank/DDBJ databases">
        <title>The genome sequence of Colletotrichum cuscutae.</title>
        <authorList>
            <person name="Baroncelli R."/>
        </authorList>
    </citation>
    <scope>NUCLEOTIDE SEQUENCE</scope>
    <source>
        <strain evidence="2">IMI 304802</strain>
    </source>
</reference>
<proteinExistence type="predicted"/>
<dbReference type="AlphaFoldDB" id="A0AAI9U1Y9"/>
<name>A0AAI9U1Y9_9PEZI</name>
<sequence>RNTTHTYTYTWTTKIAKAPISCRPSSDDTQSTSYRANIKLPRA</sequence>
<dbReference type="EMBL" id="MPDP01000312">
    <property type="protein sequence ID" value="KAK1448089.1"/>
    <property type="molecule type" value="Genomic_DNA"/>
</dbReference>
<protein>
    <submittedName>
        <fullName evidence="2">Uncharacterized protein</fullName>
    </submittedName>
</protein>
<comment type="caution">
    <text evidence="2">The sequence shown here is derived from an EMBL/GenBank/DDBJ whole genome shotgun (WGS) entry which is preliminary data.</text>
</comment>
<gene>
    <name evidence="2" type="ORF">CCUS01_12011</name>
</gene>